<dbReference type="Proteomes" id="UP001459277">
    <property type="component" value="Unassembled WGS sequence"/>
</dbReference>
<dbReference type="EMBL" id="JAZDWU010000011">
    <property type="protein sequence ID" value="KAK9985256.1"/>
    <property type="molecule type" value="Genomic_DNA"/>
</dbReference>
<sequence length="61" mass="7073">MQPGIRGEKKRPFRFQTCWLLDTTFPDIVSKAWGGANYLVDAIDTFIKKAMVWNKNHFGNI</sequence>
<dbReference type="AlphaFoldDB" id="A0AAW2BIZ9"/>
<evidence type="ECO:0000313" key="1">
    <source>
        <dbReference type="EMBL" id="KAK9985256.1"/>
    </source>
</evidence>
<protein>
    <submittedName>
        <fullName evidence="1">Uncharacterized protein</fullName>
    </submittedName>
</protein>
<name>A0AAW2BIZ9_9ROSI</name>
<reference evidence="1 2" key="1">
    <citation type="submission" date="2024-01" db="EMBL/GenBank/DDBJ databases">
        <title>A telomere-to-telomere, gap-free genome of sweet tea (Lithocarpus litseifolius).</title>
        <authorList>
            <person name="Zhou J."/>
        </authorList>
    </citation>
    <scope>NUCLEOTIDE SEQUENCE [LARGE SCALE GENOMIC DNA]</scope>
    <source>
        <strain evidence="1">Zhou-2022a</strain>
        <tissue evidence="1">Leaf</tissue>
    </source>
</reference>
<proteinExistence type="predicted"/>
<accession>A0AAW2BIZ9</accession>
<organism evidence="1 2">
    <name type="scientific">Lithocarpus litseifolius</name>
    <dbReference type="NCBI Taxonomy" id="425828"/>
    <lineage>
        <taxon>Eukaryota</taxon>
        <taxon>Viridiplantae</taxon>
        <taxon>Streptophyta</taxon>
        <taxon>Embryophyta</taxon>
        <taxon>Tracheophyta</taxon>
        <taxon>Spermatophyta</taxon>
        <taxon>Magnoliopsida</taxon>
        <taxon>eudicotyledons</taxon>
        <taxon>Gunneridae</taxon>
        <taxon>Pentapetalae</taxon>
        <taxon>rosids</taxon>
        <taxon>fabids</taxon>
        <taxon>Fagales</taxon>
        <taxon>Fagaceae</taxon>
        <taxon>Lithocarpus</taxon>
    </lineage>
</organism>
<comment type="caution">
    <text evidence="1">The sequence shown here is derived from an EMBL/GenBank/DDBJ whole genome shotgun (WGS) entry which is preliminary data.</text>
</comment>
<gene>
    <name evidence="1" type="ORF">SO802_030207</name>
</gene>
<evidence type="ECO:0000313" key="2">
    <source>
        <dbReference type="Proteomes" id="UP001459277"/>
    </source>
</evidence>
<keyword evidence="2" id="KW-1185">Reference proteome</keyword>